<proteinExistence type="predicted"/>
<name>A0A3M0DWP8_9EURY</name>
<dbReference type="AlphaFoldDB" id="A0A3M0DWP8"/>
<dbReference type="Proteomes" id="UP000277326">
    <property type="component" value="Unassembled WGS sequence"/>
</dbReference>
<reference evidence="1 2" key="1">
    <citation type="journal article" date="2015" name="Stand. Genomic Sci.">
        <title>Genomic Encyclopedia of Bacterial and Archaeal Type Strains, Phase III: the genomes of soil and plant-associated and newly described type strains.</title>
        <authorList>
            <person name="Whitman W.B."/>
            <person name="Woyke T."/>
            <person name="Klenk H.P."/>
            <person name="Zhou Y."/>
            <person name="Lilburn T.G."/>
            <person name="Beck B.J."/>
            <person name="De Vos P."/>
            <person name="Vandamme P."/>
            <person name="Eisen J.A."/>
            <person name="Garrity G."/>
            <person name="Hugenholtz P."/>
            <person name="Kyrpides N.C."/>
        </authorList>
    </citation>
    <scope>NUCLEOTIDE SEQUENCE [LARGE SCALE GENOMIC DNA]</scope>
    <source>
        <strain evidence="1 2">CGMCC 1.10124</strain>
    </source>
</reference>
<dbReference type="EMBL" id="REFS01000001">
    <property type="protein sequence ID" value="RMB25347.1"/>
    <property type="molecule type" value="Genomic_DNA"/>
</dbReference>
<organism evidence="1 2">
    <name type="scientific">Haloplanus aerogenes</name>
    <dbReference type="NCBI Taxonomy" id="660522"/>
    <lineage>
        <taxon>Archaea</taxon>
        <taxon>Methanobacteriati</taxon>
        <taxon>Methanobacteriota</taxon>
        <taxon>Stenosarchaea group</taxon>
        <taxon>Halobacteria</taxon>
        <taxon>Halobacteriales</taxon>
        <taxon>Haloferacaceae</taxon>
        <taxon>Haloplanus</taxon>
    </lineage>
</organism>
<evidence type="ECO:0000313" key="1">
    <source>
        <dbReference type="EMBL" id="RMB25347.1"/>
    </source>
</evidence>
<evidence type="ECO:0000313" key="2">
    <source>
        <dbReference type="Proteomes" id="UP000277326"/>
    </source>
</evidence>
<sequence>MTYNKQYDSVDLHLGHHPTNELRFLADVPLVIDVSGADLLGQNDRVVVEVIGSFDSIETFWAPRSVDESALDRSAIAFDIGVERTPLQIEEFEQKDRDENAEDPE</sequence>
<gene>
    <name evidence="1" type="ORF">ATH50_0434</name>
</gene>
<comment type="caution">
    <text evidence="1">The sequence shown here is derived from an EMBL/GenBank/DDBJ whole genome shotgun (WGS) entry which is preliminary data.</text>
</comment>
<protein>
    <submittedName>
        <fullName evidence="1">Uncharacterized protein</fullName>
    </submittedName>
</protein>
<accession>A0A3M0DWP8</accession>